<evidence type="ECO:0008006" key="4">
    <source>
        <dbReference type="Google" id="ProtNLM"/>
    </source>
</evidence>
<organism evidence="2 3">
    <name type="scientific">Desulfovibrio litoralis DSM 11393</name>
    <dbReference type="NCBI Taxonomy" id="1121455"/>
    <lineage>
        <taxon>Bacteria</taxon>
        <taxon>Pseudomonadati</taxon>
        <taxon>Thermodesulfobacteriota</taxon>
        <taxon>Desulfovibrionia</taxon>
        <taxon>Desulfovibrionales</taxon>
        <taxon>Desulfovibrionaceae</taxon>
        <taxon>Desulfovibrio</taxon>
    </lineage>
</organism>
<gene>
    <name evidence="2" type="ORF">SAMN02745728_00404</name>
</gene>
<dbReference type="EMBL" id="FRDI01000002">
    <property type="protein sequence ID" value="SHN51976.1"/>
    <property type="molecule type" value="Genomic_DNA"/>
</dbReference>
<dbReference type="STRING" id="1121455.SAMN02745728_00404"/>
<feature type="transmembrane region" description="Helical" evidence="1">
    <location>
        <begin position="41"/>
        <end position="60"/>
    </location>
</feature>
<keyword evidence="1" id="KW-0472">Membrane</keyword>
<dbReference type="RefSeq" id="WP_072695972.1">
    <property type="nucleotide sequence ID" value="NZ_FRDI01000002.1"/>
</dbReference>
<feature type="transmembrane region" description="Helical" evidence="1">
    <location>
        <begin position="72"/>
        <end position="90"/>
    </location>
</feature>
<dbReference type="Proteomes" id="UP000186469">
    <property type="component" value="Unassembled WGS sequence"/>
</dbReference>
<keyword evidence="1" id="KW-1133">Transmembrane helix</keyword>
<keyword evidence="1" id="KW-0812">Transmembrane</keyword>
<evidence type="ECO:0000256" key="1">
    <source>
        <dbReference type="SAM" id="Phobius"/>
    </source>
</evidence>
<feature type="transmembrane region" description="Helical" evidence="1">
    <location>
        <begin position="97"/>
        <end position="116"/>
    </location>
</feature>
<evidence type="ECO:0000313" key="2">
    <source>
        <dbReference type="EMBL" id="SHN51976.1"/>
    </source>
</evidence>
<keyword evidence="3" id="KW-1185">Reference proteome</keyword>
<evidence type="ECO:0000313" key="3">
    <source>
        <dbReference type="Proteomes" id="UP000186469"/>
    </source>
</evidence>
<sequence length="118" mass="12636">MKCPFCKEEIADGAIKCKHCGSMLYQTEPQPMTQQVLVQQAPIWSSITSMVLGILALMTFLTEEWFTVDEAIGLAIISGLAIIFSAVALSQKQRGRGMAIAGLVTGILGALCALGIEF</sequence>
<proteinExistence type="predicted"/>
<protein>
    <recommendedName>
        <fullName evidence="4">Zinc-ribbon domain-containing protein</fullName>
    </recommendedName>
</protein>
<dbReference type="OrthoDB" id="5405592at2"/>
<name>A0A1M7S0L7_9BACT</name>
<accession>A0A1M7S0L7</accession>
<dbReference type="AlphaFoldDB" id="A0A1M7S0L7"/>
<reference evidence="2 3" key="1">
    <citation type="submission" date="2016-12" db="EMBL/GenBank/DDBJ databases">
        <authorList>
            <person name="Song W.-J."/>
            <person name="Kurnit D.M."/>
        </authorList>
    </citation>
    <scope>NUCLEOTIDE SEQUENCE [LARGE SCALE GENOMIC DNA]</scope>
    <source>
        <strain evidence="2 3">DSM 11393</strain>
    </source>
</reference>